<accession>A0ABX0JM78</accession>
<protein>
    <submittedName>
        <fullName evidence="1">Sporulation histidine kinase inhibitor Sda</fullName>
    </submittedName>
</protein>
<dbReference type="InterPro" id="IPR036916">
    <property type="entry name" value="Sda_sf"/>
</dbReference>
<dbReference type="SUPFAM" id="SSF100985">
    <property type="entry name" value="Sporulation inhibitor Sda"/>
    <property type="match status" value="1"/>
</dbReference>
<dbReference type="Proteomes" id="UP001165962">
    <property type="component" value="Unassembled WGS sequence"/>
</dbReference>
<keyword evidence="2" id="KW-1185">Reference proteome</keyword>
<comment type="caution">
    <text evidence="1">The sequence shown here is derived from an EMBL/GenBank/DDBJ whole genome shotgun (WGS) entry which is preliminary data.</text>
</comment>
<evidence type="ECO:0000313" key="2">
    <source>
        <dbReference type="Proteomes" id="UP001165962"/>
    </source>
</evidence>
<dbReference type="GO" id="GO:0004860">
    <property type="term" value="F:protein kinase inhibitor activity"/>
    <property type="evidence" value="ECO:0007669"/>
    <property type="project" value="UniProtKB-KW"/>
</dbReference>
<evidence type="ECO:0000313" key="1">
    <source>
        <dbReference type="EMBL" id="NHN35501.1"/>
    </source>
</evidence>
<keyword evidence="1" id="KW-0649">Protein kinase inhibitor</keyword>
<dbReference type="InterPro" id="IPR015064">
    <property type="entry name" value="Sda"/>
</dbReference>
<dbReference type="Gene3D" id="1.10.287.1100">
    <property type="entry name" value="Sporulation inhibitor A"/>
    <property type="match status" value="1"/>
</dbReference>
<name>A0ABX0JM78_9BACL</name>
<proteinExistence type="predicted"/>
<organism evidence="1 2">
    <name type="scientific">Paenibacillus agricola</name>
    <dbReference type="NCBI Taxonomy" id="2716264"/>
    <lineage>
        <taxon>Bacteria</taxon>
        <taxon>Bacillati</taxon>
        <taxon>Bacillota</taxon>
        <taxon>Bacilli</taxon>
        <taxon>Bacillales</taxon>
        <taxon>Paenibacillaceae</taxon>
        <taxon>Paenibacillus</taxon>
    </lineage>
</organism>
<sequence>MNLTYINNDLLVNSYFQAVDLKLEIGFIYLLFNEIKLRKIDIGYFYDGGAGI</sequence>
<dbReference type="EMBL" id="JAAOIW010000040">
    <property type="protein sequence ID" value="NHN35501.1"/>
    <property type="molecule type" value="Genomic_DNA"/>
</dbReference>
<gene>
    <name evidence="1" type="ORF">G9U52_38085</name>
</gene>
<reference evidence="1" key="1">
    <citation type="submission" date="2020-03" db="EMBL/GenBank/DDBJ databases">
        <title>Draft sequencing of Paenibacilllus sp. S3N08.</title>
        <authorList>
            <person name="Kim D.-U."/>
        </authorList>
    </citation>
    <scope>NUCLEOTIDE SEQUENCE</scope>
    <source>
        <strain evidence="1">S3N08</strain>
    </source>
</reference>
<dbReference type="Pfam" id="PF08970">
    <property type="entry name" value="Sda"/>
    <property type="match status" value="1"/>
</dbReference>